<keyword evidence="4" id="KW-0677">Repeat</keyword>
<proteinExistence type="predicted"/>
<dbReference type="STRING" id="926571.NVIE_013010"/>
<keyword evidence="7" id="KW-0411">Iron-sulfur</keyword>
<dbReference type="InterPro" id="IPR017900">
    <property type="entry name" value="4Fe4S_Fe_S_CS"/>
</dbReference>
<dbReference type="OrthoDB" id="23833at2157"/>
<dbReference type="EMBL" id="CP007536">
    <property type="protein sequence ID" value="AIC15536.1"/>
    <property type="molecule type" value="Genomic_DNA"/>
</dbReference>
<keyword evidence="6" id="KW-0408">Iron</keyword>
<protein>
    <submittedName>
        <fullName evidence="9">4Fe-4S ferredoxin iron-sulfur binding domain-containing protein</fullName>
    </submittedName>
</protein>
<evidence type="ECO:0000256" key="1">
    <source>
        <dbReference type="ARBA" id="ARBA00022448"/>
    </source>
</evidence>
<gene>
    <name evidence="9" type="ORF">NVIE_013010</name>
</gene>
<dbReference type="GO" id="GO:0016491">
    <property type="term" value="F:oxidoreductase activity"/>
    <property type="evidence" value="ECO:0007669"/>
    <property type="project" value="UniProtKB-ARBA"/>
</dbReference>
<keyword evidence="3" id="KW-0479">Metal-binding</keyword>
<evidence type="ECO:0000256" key="5">
    <source>
        <dbReference type="ARBA" id="ARBA00022982"/>
    </source>
</evidence>
<organism evidence="9 10">
    <name type="scientific">Nitrososphaera viennensis EN76</name>
    <dbReference type="NCBI Taxonomy" id="926571"/>
    <lineage>
        <taxon>Archaea</taxon>
        <taxon>Nitrososphaerota</taxon>
        <taxon>Nitrososphaeria</taxon>
        <taxon>Nitrososphaerales</taxon>
        <taxon>Nitrososphaeraceae</taxon>
        <taxon>Nitrososphaera</taxon>
    </lineage>
</organism>
<feature type="domain" description="4Fe-4S ferredoxin-type" evidence="8">
    <location>
        <begin position="67"/>
        <end position="97"/>
    </location>
</feature>
<evidence type="ECO:0000313" key="10">
    <source>
        <dbReference type="Proteomes" id="UP000027093"/>
    </source>
</evidence>
<sequence length="105" mass="11742">MPIDPNFRENRVATTFENLKVWKDKASNLGIYGTGVAVDFDLCVGDGACIDVCPVNVFDWHGSGADRKALPARERDCIYCYGCEAVCPKFAIRVTPLQEKKRQEK</sequence>
<dbReference type="GeneID" id="74946562"/>
<evidence type="ECO:0000256" key="6">
    <source>
        <dbReference type="ARBA" id="ARBA00023004"/>
    </source>
</evidence>
<dbReference type="PROSITE" id="PS51379">
    <property type="entry name" value="4FE4S_FER_2"/>
    <property type="match status" value="2"/>
</dbReference>
<accession>A0A060HPQ5</accession>
<dbReference type="Proteomes" id="UP000027093">
    <property type="component" value="Chromosome"/>
</dbReference>
<evidence type="ECO:0000313" key="9">
    <source>
        <dbReference type="EMBL" id="AIC15536.1"/>
    </source>
</evidence>
<dbReference type="PROSITE" id="PS00198">
    <property type="entry name" value="4FE4S_FER_1"/>
    <property type="match status" value="1"/>
</dbReference>
<dbReference type="PANTHER" id="PTHR43687">
    <property type="entry name" value="ADENYLYLSULFATE REDUCTASE, BETA SUBUNIT"/>
    <property type="match status" value="1"/>
</dbReference>
<dbReference type="KEGG" id="nvn:NVIE_013010"/>
<feature type="domain" description="4Fe-4S ferredoxin-type" evidence="8">
    <location>
        <begin position="34"/>
        <end position="63"/>
    </location>
</feature>
<dbReference type="SUPFAM" id="SSF54862">
    <property type="entry name" value="4Fe-4S ferredoxins"/>
    <property type="match status" value="1"/>
</dbReference>
<keyword evidence="5" id="KW-0249">Electron transport</keyword>
<dbReference type="GO" id="GO:0051539">
    <property type="term" value="F:4 iron, 4 sulfur cluster binding"/>
    <property type="evidence" value="ECO:0007669"/>
    <property type="project" value="UniProtKB-KW"/>
</dbReference>
<dbReference type="Pfam" id="PF12838">
    <property type="entry name" value="Fer4_7"/>
    <property type="match status" value="1"/>
</dbReference>
<evidence type="ECO:0000256" key="2">
    <source>
        <dbReference type="ARBA" id="ARBA00022485"/>
    </source>
</evidence>
<dbReference type="HOGENOM" id="CLU_178207_0_0_2"/>
<dbReference type="AlphaFoldDB" id="A0A060HPQ5"/>
<dbReference type="InterPro" id="IPR017896">
    <property type="entry name" value="4Fe4S_Fe-S-bd"/>
</dbReference>
<evidence type="ECO:0000256" key="7">
    <source>
        <dbReference type="ARBA" id="ARBA00023014"/>
    </source>
</evidence>
<name>A0A060HPQ5_9ARCH</name>
<dbReference type="Gene3D" id="3.30.70.20">
    <property type="match status" value="1"/>
</dbReference>
<dbReference type="GO" id="GO:0046872">
    <property type="term" value="F:metal ion binding"/>
    <property type="evidence" value="ECO:0007669"/>
    <property type="project" value="UniProtKB-KW"/>
</dbReference>
<dbReference type="InterPro" id="IPR050572">
    <property type="entry name" value="Fe-S_Ferredoxin"/>
</dbReference>
<keyword evidence="10" id="KW-1185">Reference proteome</keyword>
<evidence type="ECO:0000259" key="8">
    <source>
        <dbReference type="PROSITE" id="PS51379"/>
    </source>
</evidence>
<evidence type="ECO:0000256" key="3">
    <source>
        <dbReference type="ARBA" id="ARBA00022723"/>
    </source>
</evidence>
<reference evidence="9 10" key="1">
    <citation type="journal article" date="2014" name="Int. J. Syst. Evol. Microbiol.">
        <title>Nitrososphaera viennensis gen. nov., sp. nov., an aerobic and mesophilic, ammonia-oxidizing archaeon from soil and a member of the archaeal phylum Thaumarchaeota.</title>
        <authorList>
            <person name="Stieglmeier M."/>
            <person name="Klingl A."/>
            <person name="Alves R.J."/>
            <person name="Rittmann S.K."/>
            <person name="Melcher M."/>
            <person name="Leisch N."/>
            <person name="Schleper C."/>
        </authorList>
    </citation>
    <scope>NUCLEOTIDE SEQUENCE [LARGE SCALE GENOMIC DNA]</scope>
    <source>
        <strain evidence="9">EN76</strain>
    </source>
</reference>
<keyword evidence="2" id="KW-0004">4Fe-4S</keyword>
<dbReference type="PANTHER" id="PTHR43687:SF6">
    <property type="entry name" value="L-ASPARTATE SEMIALDEHYDE SULFURTRANSFERASE IRON-SULFUR SUBUNIT"/>
    <property type="match status" value="1"/>
</dbReference>
<evidence type="ECO:0000256" key="4">
    <source>
        <dbReference type="ARBA" id="ARBA00022737"/>
    </source>
</evidence>
<dbReference type="RefSeq" id="WP_075054522.1">
    <property type="nucleotide sequence ID" value="NZ_CP007536.1"/>
</dbReference>
<keyword evidence="1" id="KW-0813">Transport</keyword>